<keyword evidence="10" id="KW-1185">Reference proteome</keyword>
<keyword evidence="4 8" id="KW-0479">Metal-binding</keyword>
<evidence type="ECO:0008006" key="11">
    <source>
        <dbReference type="Google" id="ProtNLM"/>
    </source>
</evidence>
<keyword evidence="6 8" id="KW-0408">Iron</keyword>
<keyword evidence="5" id="KW-0560">Oxidoreductase</keyword>
<protein>
    <recommendedName>
        <fullName evidence="11">Cytochrome P450</fullName>
    </recommendedName>
</protein>
<dbReference type="GO" id="GO:0005506">
    <property type="term" value="F:iron ion binding"/>
    <property type="evidence" value="ECO:0007669"/>
    <property type="project" value="InterPro"/>
</dbReference>
<name>A0A8X6KRC1_TRICU</name>
<dbReference type="PANTHER" id="PTHR24279">
    <property type="entry name" value="CYTOCHROME P450"/>
    <property type="match status" value="1"/>
</dbReference>
<dbReference type="InterPro" id="IPR036396">
    <property type="entry name" value="Cyt_P450_sf"/>
</dbReference>
<dbReference type="Gene3D" id="1.10.630.10">
    <property type="entry name" value="Cytochrome P450"/>
    <property type="match status" value="1"/>
</dbReference>
<accession>A0A8X6KRC1</accession>
<keyword evidence="3 8" id="KW-0349">Heme</keyword>
<dbReference type="PRINTS" id="PR00463">
    <property type="entry name" value="EP450I"/>
</dbReference>
<dbReference type="Proteomes" id="UP000887116">
    <property type="component" value="Unassembled WGS sequence"/>
</dbReference>
<evidence type="ECO:0000256" key="2">
    <source>
        <dbReference type="ARBA" id="ARBA00010617"/>
    </source>
</evidence>
<evidence type="ECO:0000256" key="1">
    <source>
        <dbReference type="ARBA" id="ARBA00001971"/>
    </source>
</evidence>
<sequence length="304" mass="35296">MYGSIGGWMFNMYLKSFSNHGNKEASLMIRALLKSSDIMYRSVYNVSRPEDFDELRQNQNFLYSITKRLVIEALSDANSSRKSLASVLTSLDMSIEQITTAFVGIFQESVEPVSLTLTWALYHLARSPEVQEIFRKKIRKIISLSNYQPNLKRQRIPNRQYLEDPEIIEYFNKIIAETFRLNYPTIGLKRILQTSRIISGYSIPANTLVSTQNQLVGRMAKYFEDPLIFNPERRFEFKSMVLMPYGIGRVCGGAWFAKKIMLIALVNMVSSFEISYNYEDIGYINKLYNQPSRRIILTMKETKI</sequence>
<reference evidence="9" key="1">
    <citation type="submission" date="2020-07" db="EMBL/GenBank/DDBJ databases">
        <title>Multicomponent nature underlies the extraordinary mechanical properties of spider dragline silk.</title>
        <authorList>
            <person name="Kono N."/>
            <person name="Nakamura H."/>
            <person name="Mori M."/>
            <person name="Yoshida Y."/>
            <person name="Ohtoshi R."/>
            <person name="Malay A.D."/>
            <person name="Moran D.A.P."/>
            <person name="Tomita M."/>
            <person name="Numata K."/>
            <person name="Arakawa K."/>
        </authorList>
    </citation>
    <scope>NUCLEOTIDE SEQUENCE</scope>
</reference>
<comment type="caution">
    <text evidence="9">The sequence shown here is derived from an EMBL/GenBank/DDBJ whole genome shotgun (WGS) entry which is preliminary data.</text>
</comment>
<evidence type="ECO:0000256" key="3">
    <source>
        <dbReference type="ARBA" id="ARBA00022617"/>
    </source>
</evidence>
<evidence type="ECO:0000256" key="6">
    <source>
        <dbReference type="ARBA" id="ARBA00023004"/>
    </source>
</evidence>
<comment type="cofactor">
    <cofactor evidence="1 8">
        <name>heme</name>
        <dbReference type="ChEBI" id="CHEBI:30413"/>
    </cofactor>
</comment>
<dbReference type="InterPro" id="IPR050479">
    <property type="entry name" value="CYP11_CYP27_families"/>
</dbReference>
<dbReference type="GO" id="GO:0016705">
    <property type="term" value="F:oxidoreductase activity, acting on paired donors, with incorporation or reduction of molecular oxygen"/>
    <property type="evidence" value="ECO:0007669"/>
    <property type="project" value="InterPro"/>
</dbReference>
<dbReference type="PANTHER" id="PTHR24279:SF120">
    <property type="entry name" value="CYTOCHROME P450"/>
    <property type="match status" value="1"/>
</dbReference>
<organism evidence="9 10">
    <name type="scientific">Trichonephila clavata</name>
    <name type="common">Joro spider</name>
    <name type="synonym">Nephila clavata</name>
    <dbReference type="NCBI Taxonomy" id="2740835"/>
    <lineage>
        <taxon>Eukaryota</taxon>
        <taxon>Metazoa</taxon>
        <taxon>Ecdysozoa</taxon>
        <taxon>Arthropoda</taxon>
        <taxon>Chelicerata</taxon>
        <taxon>Arachnida</taxon>
        <taxon>Araneae</taxon>
        <taxon>Araneomorphae</taxon>
        <taxon>Entelegynae</taxon>
        <taxon>Araneoidea</taxon>
        <taxon>Nephilidae</taxon>
        <taxon>Trichonephila</taxon>
    </lineage>
</organism>
<dbReference type="InterPro" id="IPR001128">
    <property type="entry name" value="Cyt_P450"/>
</dbReference>
<evidence type="ECO:0000313" key="10">
    <source>
        <dbReference type="Proteomes" id="UP000887116"/>
    </source>
</evidence>
<comment type="similarity">
    <text evidence="2">Belongs to the cytochrome P450 family.</text>
</comment>
<gene>
    <name evidence="9" type="ORF">TNCT_34651</name>
</gene>
<evidence type="ECO:0000256" key="4">
    <source>
        <dbReference type="ARBA" id="ARBA00022723"/>
    </source>
</evidence>
<evidence type="ECO:0000256" key="8">
    <source>
        <dbReference type="PIRSR" id="PIRSR602401-1"/>
    </source>
</evidence>
<feature type="binding site" description="axial binding residue" evidence="8">
    <location>
        <position position="251"/>
    </location>
    <ligand>
        <name>heme</name>
        <dbReference type="ChEBI" id="CHEBI:30413"/>
    </ligand>
    <ligandPart>
        <name>Fe</name>
        <dbReference type="ChEBI" id="CHEBI:18248"/>
    </ligandPart>
</feature>
<keyword evidence="7" id="KW-0503">Monooxygenase</keyword>
<evidence type="ECO:0000313" key="9">
    <source>
        <dbReference type="EMBL" id="GFQ83795.1"/>
    </source>
</evidence>
<dbReference type="EMBL" id="BMAO01012764">
    <property type="protein sequence ID" value="GFQ83795.1"/>
    <property type="molecule type" value="Genomic_DNA"/>
</dbReference>
<dbReference type="GO" id="GO:0004497">
    <property type="term" value="F:monooxygenase activity"/>
    <property type="evidence" value="ECO:0007669"/>
    <property type="project" value="UniProtKB-KW"/>
</dbReference>
<evidence type="ECO:0000256" key="7">
    <source>
        <dbReference type="ARBA" id="ARBA00023033"/>
    </source>
</evidence>
<dbReference type="GO" id="GO:0020037">
    <property type="term" value="F:heme binding"/>
    <property type="evidence" value="ECO:0007669"/>
    <property type="project" value="InterPro"/>
</dbReference>
<dbReference type="Pfam" id="PF00067">
    <property type="entry name" value="p450"/>
    <property type="match status" value="1"/>
</dbReference>
<dbReference type="SUPFAM" id="SSF48264">
    <property type="entry name" value="Cytochrome P450"/>
    <property type="match status" value="1"/>
</dbReference>
<evidence type="ECO:0000256" key="5">
    <source>
        <dbReference type="ARBA" id="ARBA00023002"/>
    </source>
</evidence>
<proteinExistence type="inferred from homology"/>
<dbReference type="InterPro" id="IPR002401">
    <property type="entry name" value="Cyt_P450_E_grp-I"/>
</dbReference>
<dbReference type="OrthoDB" id="3945418at2759"/>
<dbReference type="AlphaFoldDB" id="A0A8X6KRC1"/>